<reference evidence="1 2" key="1">
    <citation type="submission" date="2016-06" db="EMBL/GenBank/DDBJ databases">
        <title>Microsymbionts genomes from the relict species Vavilovia formosa.</title>
        <authorList>
            <person name="Chirak E."/>
            <person name="Kimeklis A."/>
            <person name="Andronov E."/>
        </authorList>
    </citation>
    <scope>NUCLEOTIDE SEQUENCE [LARGE SCALE GENOMIC DNA]</scope>
    <source>
        <strain evidence="1 2">Vaf10</strain>
    </source>
</reference>
<dbReference type="EMBL" id="CP016286">
    <property type="protein sequence ID" value="ANP84454.1"/>
    <property type="molecule type" value="Genomic_DNA"/>
</dbReference>
<sequence>MIRDIADRLRGEYEYLFHDSMRDLPDGWTEPLVHLLERMYRLSTVGPSNFMSPGLITWVNLRVEVGSSSASAFAMPIMAPGKWHPTRALECVEALLAFHRSTQETCSVCGSEGHLRMRILGGTNEGVYCEEHAGGVA</sequence>
<dbReference type="AlphaFoldDB" id="A0A1B1C3Z9"/>
<organism evidence="1 2">
    <name type="scientific">Rhizobium leguminosarum</name>
    <dbReference type="NCBI Taxonomy" id="384"/>
    <lineage>
        <taxon>Bacteria</taxon>
        <taxon>Pseudomonadati</taxon>
        <taxon>Pseudomonadota</taxon>
        <taxon>Alphaproteobacteria</taxon>
        <taxon>Hyphomicrobiales</taxon>
        <taxon>Rhizobiaceae</taxon>
        <taxon>Rhizobium/Agrobacterium group</taxon>
        <taxon>Rhizobium</taxon>
    </lineage>
</organism>
<proteinExistence type="predicted"/>
<name>A0A1B1C3Z9_RHILE</name>
<dbReference type="Proteomes" id="UP000092691">
    <property type="component" value="Chromosome"/>
</dbReference>
<gene>
    <name evidence="1" type="ORF">BA011_00995</name>
</gene>
<evidence type="ECO:0000313" key="2">
    <source>
        <dbReference type="Proteomes" id="UP000092691"/>
    </source>
</evidence>
<dbReference type="OrthoDB" id="8363520at2"/>
<evidence type="ECO:0000313" key="1">
    <source>
        <dbReference type="EMBL" id="ANP84454.1"/>
    </source>
</evidence>
<dbReference type="RefSeq" id="WP_065279103.1">
    <property type="nucleotide sequence ID" value="NZ_CP016286.1"/>
</dbReference>
<accession>A0A1B1C3Z9</accession>
<protein>
    <submittedName>
        <fullName evidence="1">Uncharacterized protein</fullName>
    </submittedName>
</protein>